<evidence type="ECO:0000313" key="16">
    <source>
        <dbReference type="EMBL" id="ART82001.1"/>
    </source>
</evidence>
<evidence type="ECO:0000313" key="17">
    <source>
        <dbReference type="Proteomes" id="UP000243937"/>
    </source>
</evidence>
<gene>
    <name evidence="16" type="ORF">CBP31_04630</name>
</gene>
<keyword evidence="4" id="KW-0004">4Fe-4S</keyword>
<dbReference type="AlphaFoldDB" id="A0A1Y0D388"/>
<evidence type="ECO:0000256" key="9">
    <source>
        <dbReference type="ARBA" id="ARBA00023002"/>
    </source>
</evidence>
<sequence length="571" mass="61950">MPREAMEFDVIIVGAGPAGLSAACRLMQADKQAGQTLNVCVLEKGAEVGAHILSGALLDTRALDELFPDWQARGAPIAMAVADEHFYMLSSEQGGIEVPHGVLPPPLLNPHSYIISLGNLCRWLARQAEQLGVTIFTGFAAQAPIYNEQGAVCGVVTGDLGVAADGSQKANYVPGIELRAPVTLFAEGSRGHIGKELITRFKLDEGKDTQHYALGIKELWQVAPERHQPGLVIHGSGWPLTQANGGFFMYHGEQQQVAVGLVVDLNYRNPWLDPFSELQRLKHHPLLSRYLYDGQRLSYGARTLTKGGLNALPRMTMPGAFLLGCDAGTLNGAKIKGIHTAMKSGMLAADAVLNAWPNSDASSGFSAGANSGLSSDVSSGLAQFQTKSSQHFNQIFTQSWVHQELADSKNFVLALHRFGPWLGGVVNYLNHNWFNAKLPFAAQDKTPDHASLALADSQPNIAYPKPDGQLSFDRLSSVYLANTQHEEDQPCHLILADPLLPLRDNLPLYQEPAQRYCPAGVYEVVSQEQELKFQINAANCIHCKACDIKDPAQNIHWTPPEGGSGPNYPNM</sequence>
<dbReference type="InterPro" id="IPR007859">
    <property type="entry name" value="ETF-QO/FixX_C"/>
</dbReference>
<comment type="cofactor">
    <cofactor evidence="1 14">
        <name>FAD</name>
        <dbReference type="ChEBI" id="CHEBI:57692"/>
    </cofactor>
</comment>
<evidence type="ECO:0000256" key="5">
    <source>
        <dbReference type="ARBA" id="ARBA00022630"/>
    </source>
</evidence>
<proteinExistence type="predicted"/>
<dbReference type="EMBL" id="CP021377">
    <property type="protein sequence ID" value="ART82001.1"/>
    <property type="molecule type" value="Genomic_DNA"/>
</dbReference>
<dbReference type="SUPFAM" id="SSF54373">
    <property type="entry name" value="FAD-linked reductases, C-terminal domain"/>
    <property type="match status" value="1"/>
</dbReference>
<dbReference type="Pfam" id="PF21162">
    <property type="entry name" value="ETFQO_UQ-bd"/>
    <property type="match status" value="1"/>
</dbReference>
<evidence type="ECO:0000256" key="7">
    <source>
        <dbReference type="ARBA" id="ARBA00022827"/>
    </source>
</evidence>
<accession>A0A1Y0D388</accession>
<dbReference type="GO" id="GO:0004174">
    <property type="term" value="F:electron-transferring-flavoprotein dehydrogenase activity"/>
    <property type="evidence" value="ECO:0007669"/>
    <property type="project" value="UniProtKB-UniRule"/>
</dbReference>
<name>A0A1Y0D388_9GAMM</name>
<keyword evidence="8 14" id="KW-0249">Electron transport</keyword>
<keyword evidence="7 14" id="KW-0274">FAD</keyword>
<evidence type="ECO:0000256" key="6">
    <source>
        <dbReference type="ARBA" id="ARBA00022723"/>
    </source>
</evidence>
<keyword evidence="6 14" id="KW-0479">Metal-binding</keyword>
<dbReference type="GO" id="GO:0046872">
    <property type="term" value="F:metal ion binding"/>
    <property type="evidence" value="ECO:0007669"/>
    <property type="project" value="UniProtKB-KW"/>
</dbReference>
<keyword evidence="12 14" id="KW-0830">Ubiquinone</keyword>
<evidence type="ECO:0000259" key="15">
    <source>
        <dbReference type="PROSITE" id="PS51379"/>
    </source>
</evidence>
<dbReference type="InterPro" id="IPR040156">
    <property type="entry name" value="ETF-QO"/>
</dbReference>
<evidence type="ECO:0000256" key="14">
    <source>
        <dbReference type="RuleBase" id="RU366068"/>
    </source>
</evidence>
<dbReference type="Proteomes" id="UP000243937">
    <property type="component" value="Chromosome"/>
</dbReference>
<evidence type="ECO:0000256" key="3">
    <source>
        <dbReference type="ARBA" id="ARBA00022448"/>
    </source>
</evidence>
<dbReference type="Pfam" id="PF13450">
    <property type="entry name" value="NAD_binding_8"/>
    <property type="match status" value="1"/>
</dbReference>
<dbReference type="GO" id="GO:0051539">
    <property type="term" value="F:4 iron, 4 sulfur cluster binding"/>
    <property type="evidence" value="ECO:0007669"/>
    <property type="project" value="UniProtKB-UniRule"/>
</dbReference>
<dbReference type="Gene3D" id="3.50.50.60">
    <property type="entry name" value="FAD/NAD(P)-binding domain"/>
    <property type="match status" value="1"/>
</dbReference>
<keyword evidence="9 14" id="KW-0560">Oxidoreductase</keyword>
<organism evidence="16 17">
    <name type="scientific">Oceanisphaera profunda</name>
    <dbReference type="NCBI Taxonomy" id="1416627"/>
    <lineage>
        <taxon>Bacteria</taxon>
        <taxon>Pseudomonadati</taxon>
        <taxon>Pseudomonadota</taxon>
        <taxon>Gammaproteobacteria</taxon>
        <taxon>Aeromonadales</taxon>
        <taxon>Aeromonadaceae</taxon>
        <taxon>Oceanisphaera</taxon>
    </lineage>
</organism>
<keyword evidence="5 14" id="KW-0285">Flavoprotein</keyword>
<comment type="function">
    <text evidence="2 14">Accepts electrons from ETF and reduces ubiquinone.</text>
</comment>
<keyword evidence="10 14" id="KW-0408">Iron</keyword>
<dbReference type="PROSITE" id="PS51379">
    <property type="entry name" value="4FE4S_FER_2"/>
    <property type="match status" value="1"/>
</dbReference>
<evidence type="ECO:0000256" key="1">
    <source>
        <dbReference type="ARBA" id="ARBA00001974"/>
    </source>
</evidence>
<dbReference type="Pfam" id="PF05187">
    <property type="entry name" value="Fer4_ETF_QO"/>
    <property type="match status" value="1"/>
</dbReference>
<dbReference type="SUPFAM" id="SSF54862">
    <property type="entry name" value="4Fe-4S ferredoxins"/>
    <property type="match status" value="1"/>
</dbReference>
<comment type="catalytic activity">
    <reaction evidence="13 14">
        <text>a ubiquinone + reduced [electron-transfer flavoprotein] = a ubiquinol + oxidized [electron-transfer flavoprotein] + H(+)</text>
        <dbReference type="Rhea" id="RHEA:24052"/>
        <dbReference type="Rhea" id="RHEA-COMP:9565"/>
        <dbReference type="Rhea" id="RHEA-COMP:9566"/>
        <dbReference type="Rhea" id="RHEA-COMP:10685"/>
        <dbReference type="Rhea" id="RHEA-COMP:10686"/>
        <dbReference type="ChEBI" id="CHEBI:15378"/>
        <dbReference type="ChEBI" id="CHEBI:16389"/>
        <dbReference type="ChEBI" id="CHEBI:17976"/>
        <dbReference type="ChEBI" id="CHEBI:57692"/>
        <dbReference type="ChEBI" id="CHEBI:58307"/>
        <dbReference type="EC" id="1.5.5.1"/>
    </reaction>
</comment>
<dbReference type="OrthoDB" id="9766632at2"/>
<protein>
    <recommendedName>
        <fullName evidence="14">Electron transfer flavoprotein-ubiquinone oxidoreductase</fullName>
        <shortName evidence="14">ETF-QO</shortName>
        <ecNumber evidence="14">1.5.5.1</ecNumber>
    </recommendedName>
</protein>
<comment type="cofactor">
    <cofactor evidence="14">
        <name>[4Fe-4S] cluster</name>
        <dbReference type="ChEBI" id="CHEBI:49883"/>
    </cofactor>
    <text evidence="14">Binds 1 [4Fe-4S] cluster.</text>
</comment>
<evidence type="ECO:0000256" key="12">
    <source>
        <dbReference type="ARBA" id="ARBA00023075"/>
    </source>
</evidence>
<evidence type="ECO:0000256" key="2">
    <source>
        <dbReference type="ARBA" id="ARBA00002819"/>
    </source>
</evidence>
<reference evidence="16 17" key="1">
    <citation type="journal article" date="2014" name="Int. J. Syst. Evol. Microbiol.">
        <title>Oceanisphaera profunda sp. nov., a marine bacterium isolated from deep-sea sediment, and emended description of the genus Oceanisphaera.</title>
        <authorList>
            <person name="Xu Z."/>
            <person name="Zhang X.Y."/>
            <person name="Su H.N."/>
            <person name="Yu Z.C."/>
            <person name="Liu C."/>
            <person name="Li H."/>
            <person name="Chen X.L."/>
            <person name="Song X.Y."/>
            <person name="Xie B.B."/>
            <person name="Qin Q.L."/>
            <person name="Zhou B.C."/>
            <person name="Shi M."/>
            <person name="Huang Y."/>
            <person name="Zhang Y.Z."/>
        </authorList>
    </citation>
    <scope>NUCLEOTIDE SEQUENCE [LARGE SCALE GENOMIC DNA]</scope>
    <source>
        <strain evidence="16 17">SM1222</strain>
    </source>
</reference>
<dbReference type="InterPro" id="IPR017896">
    <property type="entry name" value="4Fe4S_Fe-S-bd"/>
</dbReference>
<keyword evidence="17" id="KW-1185">Reference proteome</keyword>
<evidence type="ECO:0000256" key="4">
    <source>
        <dbReference type="ARBA" id="ARBA00022485"/>
    </source>
</evidence>
<dbReference type="RefSeq" id="WP_087035089.1">
    <property type="nucleotide sequence ID" value="NZ_CP021377.1"/>
</dbReference>
<feature type="domain" description="4Fe-4S ferredoxin-type" evidence="15">
    <location>
        <begin position="531"/>
        <end position="560"/>
    </location>
</feature>
<dbReference type="PROSITE" id="PS51257">
    <property type="entry name" value="PROKAR_LIPOPROTEIN"/>
    <property type="match status" value="1"/>
</dbReference>
<evidence type="ECO:0000256" key="13">
    <source>
        <dbReference type="ARBA" id="ARBA00052682"/>
    </source>
</evidence>
<dbReference type="PANTHER" id="PTHR10617:SF107">
    <property type="entry name" value="ELECTRON TRANSFER FLAVOPROTEIN-UBIQUINONE OXIDOREDUCTASE, MITOCHONDRIAL"/>
    <property type="match status" value="1"/>
</dbReference>
<evidence type="ECO:0000256" key="10">
    <source>
        <dbReference type="ARBA" id="ARBA00023004"/>
    </source>
</evidence>
<dbReference type="KEGG" id="opf:CBP31_04630"/>
<keyword evidence="11 14" id="KW-0411">Iron-sulfur</keyword>
<keyword evidence="3 14" id="KW-0813">Transport</keyword>
<dbReference type="Gene3D" id="3.30.70.20">
    <property type="match status" value="1"/>
</dbReference>
<dbReference type="EC" id="1.5.5.1" evidence="14"/>
<dbReference type="PRINTS" id="PR00411">
    <property type="entry name" value="PNDRDTASEI"/>
</dbReference>
<dbReference type="InterPro" id="IPR036188">
    <property type="entry name" value="FAD/NAD-bd_sf"/>
</dbReference>
<dbReference type="InterPro" id="IPR049398">
    <property type="entry name" value="ETF-QO/FixC_UQ-bd"/>
</dbReference>
<evidence type="ECO:0000256" key="11">
    <source>
        <dbReference type="ARBA" id="ARBA00023014"/>
    </source>
</evidence>
<dbReference type="FunFam" id="3.30.70.20:FF:000012">
    <property type="entry name" value="Electron transfer flavoprotein-ubiquinone oxidoreductase, mitochondrial"/>
    <property type="match status" value="1"/>
</dbReference>
<dbReference type="SUPFAM" id="SSF51905">
    <property type="entry name" value="FAD/NAD(P)-binding domain"/>
    <property type="match status" value="1"/>
</dbReference>
<evidence type="ECO:0000256" key="8">
    <source>
        <dbReference type="ARBA" id="ARBA00022982"/>
    </source>
</evidence>
<dbReference type="Gene3D" id="3.30.9.90">
    <property type="match status" value="1"/>
</dbReference>
<dbReference type="PANTHER" id="PTHR10617">
    <property type="entry name" value="ELECTRON TRANSFER FLAVOPROTEIN-UBIQUINONE OXIDOREDUCTASE"/>
    <property type="match status" value="1"/>
</dbReference>